<dbReference type="Gene3D" id="2.10.60.10">
    <property type="entry name" value="CD59"/>
    <property type="match status" value="1"/>
</dbReference>
<dbReference type="InterPro" id="IPR045860">
    <property type="entry name" value="Snake_toxin-like_sf"/>
</dbReference>
<dbReference type="EMBL" id="JAICCE010000015">
    <property type="protein sequence ID" value="KAG9267851.1"/>
    <property type="molecule type" value="Genomic_DNA"/>
</dbReference>
<feature type="non-terminal residue" evidence="1">
    <location>
        <position position="75"/>
    </location>
</feature>
<dbReference type="SUPFAM" id="SSF57302">
    <property type="entry name" value="Snake toxin-like"/>
    <property type="match status" value="1"/>
</dbReference>
<evidence type="ECO:0000313" key="2">
    <source>
        <dbReference type="Proteomes" id="UP000752171"/>
    </source>
</evidence>
<dbReference type="AlphaFoldDB" id="A0A8T2LG17"/>
<organism evidence="1 2">
    <name type="scientific">Astyanax mexicanus</name>
    <name type="common">Blind cave fish</name>
    <name type="synonym">Astyanax fasciatus mexicanus</name>
    <dbReference type="NCBI Taxonomy" id="7994"/>
    <lineage>
        <taxon>Eukaryota</taxon>
        <taxon>Metazoa</taxon>
        <taxon>Chordata</taxon>
        <taxon>Craniata</taxon>
        <taxon>Vertebrata</taxon>
        <taxon>Euteleostomi</taxon>
        <taxon>Actinopterygii</taxon>
        <taxon>Neopterygii</taxon>
        <taxon>Teleostei</taxon>
        <taxon>Ostariophysi</taxon>
        <taxon>Characiformes</taxon>
        <taxon>Characoidei</taxon>
        <taxon>Acestrorhamphidae</taxon>
        <taxon>Acestrorhamphinae</taxon>
        <taxon>Astyanax</taxon>
    </lineage>
</organism>
<gene>
    <name evidence="1" type="ORF">AMEX_G18723</name>
</gene>
<comment type="caution">
    <text evidence="1">The sequence shown here is derived from an EMBL/GenBank/DDBJ whole genome shotgun (WGS) entry which is preliminary data.</text>
</comment>
<evidence type="ECO:0000313" key="1">
    <source>
        <dbReference type="EMBL" id="KAG9267851.1"/>
    </source>
</evidence>
<protein>
    <submittedName>
        <fullName evidence="1">CD59 glycoprotein-like</fullName>
    </submittedName>
</protein>
<dbReference type="Proteomes" id="UP000752171">
    <property type="component" value="Unassembled WGS sequence"/>
</dbReference>
<sequence>AQALKCKHCSDIQKMPPYCEKTEERECSIGSNKCITIDFAKPAYGQVRRCATHRECEDKVPSQVQIHCCDEDLCN</sequence>
<reference evidence="1 2" key="1">
    <citation type="submission" date="2021-07" db="EMBL/GenBank/DDBJ databases">
        <authorList>
            <person name="Imarazene B."/>
            <person name="Zahm M."/>
            <person name="Klopp C."/>
            <person name="Cabau C."/>
            <person name="Beille S."/>
            <person name="Jouanno E."/>
            <person name="Castinel A."/>
            <person name="Lluch J."/>
            <person name="Gil L."/>
            <person name="Kuchtly C."/>
            <person name="Lopez Roques C."/>
            <person name="Donnadieu C."/>
            <person name="Parrinello H."/>
            <person name="Journot L."/>
            <person name="Du K."/>
            <person name="Schartl M."/>
            <person name="Retaux S."/>
            <person name="Guiguen Y."/>
        </authorList>
    </citation>
    <scope>NUCLEOTIDE SEQUENCE [LARGE SCALE GENOMIC DNA]</scope>
    <source>
        <strain evidence="1">Pach_M1</strain>
        <tissue evidence="1">Testis</tissue>
    </source>
</reference>
<accession>A0A8T2LG17</accession>
<proteinExistence type="predicted"/>
<name>A0A8T2LG17_ASTMX</name>